<comment type="caution">
    <text evidence="3">The sequence shown here is derived from an EMBL/GenBank/DDBJ whole genome shotgun (WGS) entry which is preliminary data.</text>
</comment>
<evidence type="ECO:0000259" key="1">
    <source>
        <dbReference type="Pfam" id="PF20114"/>
    </source>
</evidence>
<gene>
    <name evidence="2" type="ORF">GCM10017781_40110</name>
    <name evidence="3" type="ORF">HNQ07_003826</name>
</gene>
<proteinExistence type="predicted"/>
<evidence type="ECO:0000313" key="3">
    <source>
        <dbReference type="EMBL" id="MBB5378320.1"/>
    </source>
</evidence>
<keyword evidence="5" id="KW-1185">Reference proteome</keyword>
<evidence type="ECO:0000313" key="5">
    <source>
        <dbReference type="Proteomes" id="UP000619376"/>
    </source>
</evidence>
<evidence type="ECO:0000313" key="4">
    <source>
        <dbReference type="Proteomes" id="UP000539473"/>
    </source>
</evidence>
<accession>A0A7W8NRX3</accession>
<dbReference type="Pfam" id="PF20114">
    <property type="entry name" value="DUF6504"/>
    <property type="match status" value="1"/>
</dbReference>
<name>A0A7W8NRX3_9DEIO</name>
<sequence length="81" mass="9441">MRAVEEEVHVQLSGGTPQVLLWRARRYRVSGVLDEWRAAGRWWRRDPPRDYWLLRAGPLTAEVYHVRSAAGDAWVLSRLAD</sequence>
<dbReference type="AlphaFoldDB" id="A0A7W8NRX3"/>
<dbReference type="Proteomes" id="UP000539473">
    <property type="component" value="Unassembled WGS sequence"/>
</dbReference>
<reference evidence="5" key="2">
    <citation type="journal article" date="2019" name="Int. J. Syst. Evol. Microbiol.">
        <title>The Global Catalogue of Microorganisms (GCM) 10K type strain sequencing project: providing services to taxonomists for standard genome sequencing and annotation.</title>
        <authorList>
            <consortium name="The Broad Institute Genomics Platform"/>
            <consortium name="The Broad Institute Genome Sequencing Center for Infectious Disease"/>
            <person name="Wu L."/>
            <person name="Ma J."/>
        </authorList>
    </citation>
    <scope>NUCLEOTIDE SEQUENCE [LARGE SCALE GENOMIC DNA]</scope>
    <source>
        <strain evidence="5">CGMCC 1.18437</strain>
    </source>
</reference>
<protein>
    <recommendedName>
        <fullName evidence="1">DUF6504 domain-containing protein</fullName>
    </recommendedName>
</protein>
<dbReference type="InterPro" id="IPR045443">
    <property type="entry name" value="DUF6504"/>
</dbReference>
<evidence type="ECO:0000313" key="2">
    <source>
        <dbReference type="EMBL" id="GHF59737.1"/>
    </source>
</evidence>
<reference evidence="2" key="1">
    <citation type="journal article" date="2014" name="Int. J. Syst. Evol. Microbiol.">
        <title>Complete genome of a new Firmicutes species belonging to the dominant human colonic microbiota ('Ruminococcus bicirculans') reveals two chromosomes and a selective capacity to utilize plant glucans.</title>
        <authorList>
            <consortium name="NISC Comparative Sequencing Program"/>
            <person name="Wegmann U."/>
            <person name="Louis P."/>
            <person name="Goesmann A."/>
            <person name="Henrissat B."/>
            <person name="Duncan S.H."/>
            <person name="Flint H.J."/>
        </authorList>
    </citation>
    <scope>NUCLEOTIDE SEQUENCE</scope>
    <source>
        <strain evidence="2">CGMCC 1.18437</strain>
    </source>
</reference>
<reference evidence="3 4" key="3">
    <citation type="submission" date="2020-08" db="EMBL/GenBank/DDBJ databases">
        <title>Genomic Encyclopedia of Type Strains, Phase IV (KMG-IV): sequencing the most valuable type-strain genomes for metagenomic binning, comparative biology and taxonomic classification.</title>
        <authorList>
            <person name="Goeker M."/>
        </authorList>
    </citation>
    <scope>NUCLEOTIDE SEQUENCE [LARGE SCALE GENOMIC DNA]</scope>
    <source>
        <strain evidence="3 4">DSM 27521</strain>
    </source>
</reference>
<dbReference type="EMBL" id="JACHFK010000012">
    <property type="protein sequence ID" value="MBB5378320.1"/>
    <property type="molecule type" value="Genomic_DNA"/>
</dbReference>
<dbReference type="RefSeq" id="WP_184114724.1">
    <property type="nucleotide sequence ID" value="NZ_BNAJ01000013.1"/>
</dbReference>
<organism evidence="3 4">
    <name type="scientific">Deinococcus metalli</name>
    <dbReference type="NCBI Taxonomy" id="1141878"/>
    <lineage>
        <taxon>Bacteria</taxon>
        <taxon>Thermotogati</taxon>
        <taxon>Deinococcota</taxon>
        <taxon>Deinococci</taxon>
        <taxon>Deinococcales</taxon>
        <taxon>Deinococcaceae</taxon>
        <taxon>Deinococcus</taxon>
    </lineage>
</organism>
<dbReference type="EMBL" id="BNAJ01000013">
    <property type="protein sequence ID" value="GHF59737.1"/>
    <property type="molecule type" value="Genomic_DNA"/>
</dbReference>
<reference evidence="2" key="4">
    <citation type="submission" date="2024-05" db="EMBL/GenBank/DDBJ databases">
        <authorList>
            <person name="Sun Q."/>
            <person name="Zhou Y."/>
        </authorList>
    </citation>
    <scope>NUCLEOTIDE SEQUENCE</scope>
    <source>
        <strain evidence="2">CGMCC 1.18437</strain>
    </source>
</reference>
<feature type="domain" description="DUF6504" evidence="1">
    <location>
        <begin position="4"/>
        <end position="79"/>
    </location>
</feature>
<dbReference type="Proteomes" id="UP000619376">
    <property type="component" value="Unassembled WGS sequence"/>
</dbReference>